<sequence>MTLLDGNSQEILISQYSFPRSVATPSSNFLNDMPWTYPTLITNMPTCQIQEGKDRCL</sequence>
<dbReference type="EMBL" id="CP045894">
    <property type="protein sequence ID" value="QQP54613.1"/>
    <property type="molecule type" value="Genomic_DNA"/>
</dbReference>
<dbReference type="AlphaFoldDB" id="A0A7T8KET3"/>
<name>A0A7T8KET3_CALRO</name>
<gene>
    <name evidence="1" type="ORF">FKW44_007501</name>
</gene>
<accession>A0A7T8KET3</accession>
<organism evidence="1 2">
    <name type="scientific">Caligus rogercresseyi</name>
    <name type="common">Sea louse</name>
    <dbReference type="NCBI Taxonomy" id="217165"/>
    <lineage>
        <taxon>Eukaryota</taxon>
        <taxon>Metazoa</taxon>
        <taxon>Ecdysozoa</taxon>
        <taxon>Arthropoda</taxon>
        <taxon>Crustacea</taxon>
        <taxon>Multicrustacea</taxon>
        <taxon>Hexanauplia</taxon>
        <taxon>Copepoda</taxon>
        <taxon>Siphonostomatoida</taxon>
        <taxon>Caligidae</taxon>
        <taxon>Caligus</taxon>
    </lineage>
</organism>
<evidence type="ECO:0000313" key="1">
    <source>
        <dbReference type="EMBL" id="QQP54613.1"/>
    </source>
</evidence>
<protein>
    <submittedName>
        <fullName evidence="1">Uncharacterized protein</fullName>
    </submittedName>
</protein>
<dbReference type="Proteomes" id="UP000595437">
    <property type="component" value="Chromosome 5"/>
</dbReference>
<evidence type="ECO:0000313" key="2">
    <source>
        <dbReference type="Proteomes" id="UP000595437"/>
    </source>
</evidence>
<keyword evidence="2" id="KW-1185">Reference proteome</keyword>
<proteinExistence type="predicted"/>
<reference evidence="2" key="1">
    <citation type="submission" date="2021-01" db="EMBL/GenBank/DDBJ databases">
        <title>Caligus Genome Assembly.</title>
        <authorList>
            <person name="Gallardo-Escarate C."/>
        </authorList>
    </citation>
    <scope>NUCLEOTIDE SEQUENCE [LARGE SCALE GENOMIC DNA]</scope>
</reference>